<accession>A0A6J5L386</accession>
<sequence length="210" mass="24537">MMLYNVGDSHTYPAGKWNTELYDQYWQQIANFYGCTDIVNDSIPGRSNDAMIKLVIKHELENPNLPTLYIVNITTIFRIDLHTPESSTLKDVLTTKAIAELDFETIECSLYAHLIGLIEFLKSRNKQFLIINNGKNFSSDQLPMRDAYVEYFQREPRILNWFSNSKVNFHQDTTKIKPVDYDLYSWDGHDGPEGHRAYYEMLVTRLPKLQ</sequence>
<name>A0A6J5L386_9CAUD</name>
<dbReference type="EMBL" id="LR796233">
    <property type="protein sequence ID" value="CAB4129158.1"/>
    <property type="molecule type" value="Genomic_DNA"/>
</dbReference>
<gene>
    <name evidence="1" type="ORF">UFOVP112_256</name>
</gene>
<organism evidence="1">
    <name type="scientific">uncultured Caudovirales phage</name>
    <dbReference type="NCBI Taxonomy" id="2100421"/>
    <lineage>
        <taxon>Viruses</taxon>
        <taxon>Duplodnaviria</taxon>
        <taxon>Heunggongvirae</taxon>
        <taxon>Uroviricota</taxon>
        <taxon>Caudoviricetes</taxon>
        <taxon>Peduoviridae</taxon>
        <taxon>Maltschvirus</taxon>
        <taxon>Maltschvirus maltsch</taxon>
    </lineage>
</organism>
<protein>
    <submittedName>
        <fullName evidence="1">Uncharacterized protein</fullName>
    </submittedName>
</protein>
<evidence type="ECO:0000313" key="1">
    <source>
        <dbReference type="EMBL" id="CAB4129158.1"/>
    </source>
</evidence>
<proteinExistence type="predicted"/>
<reference evidence="1" key="1">
    <citation type="submission" date="2020-04" db="EMBL/GenBank/DDBJ databases">
        <authorList>
            <person name="Chiriac C."/>
            <person name="Salcher M."/>
            <person name="Ghai R."/>
            <person name="Kavagutti S V."/>
        </authorList>
    </citation>
    <scope>NUCLEOTIDE SEQUENCE</scope>
</reference>
<dbReference type="SUPFAM" id="SSF52266">
    <property type="entry name" value="SGNH hydrolase"/>
    <property type="match status" value="1"/>
</dbReference>